<evidence type="ECO:0000313" key="1">
    <source>
        <dbReference type="EMBL" id="AMB93520.1"/>
    </source>
</evidence>
<sequence length="127" mass="15538">MARRGKHFTDYNAYHDRGFHLKWRTAFALDELVQSIEGNIKEDQKDNVKEAQMSAQAISQVLYQAYVYRRPVEFQLNRYDRLGRIWDKRQAYFKGFWDARGLWLDGDFYPWEDLRHIRLLPYQKWSK</sequence>
<gene>
    <name evidence="1" type="ORF">AWM72_01545</name>
    <name evidence="2" type="ORF">CYJ28_07560</name>
</gene>
<protein>
    <submittedName>
        <fullName evidence="1">Uncharacterized protein</fullName>
    </submittedName>
</protein>
<reference evidence="1 3" key="1">
    <citation type="journal article" date="2016" name="Genome Announc.">
        <title>Complete Genome Sequences of Aerococcus christensenii CCUG 28831T, Aerococcus sanguinicola CCUG 43001T, Aerococcus urinae CCUG 36881T, Aerococcus urinaeequi CCUG 28094T, Aerococcus urinaehominis CCUG 42038 BT, and Aerococcus viridans CCUG 4311T.</title>
        <authorList>
            <person name="Carkaci D."/>
            <person name="Dargis R."/>
            <person name="Nielsen X.C."/>
            <person name="Skovgaard O."/>
            <person name="Fuursted K."/>
            <person name="Christensen J.J."/>
        </authorList>
    </citation>
    <scope>NUCLEOTIDE SEQUENCE [LARGE SCALE GENOMIC DNA]</scope>
    <source>
        <strain evidence="1 3">CCUG43001</strain>
    </source>
</reference>
<name>A0A109REJ7_9LACT</name>
<organism evidence="1 3">
    <name type="scientific">Aerococcus sanguinicola</name>
    <dbReference type="NCBI Taxonomy" id="119206"/>
    <lineage>
        <taxon>Bacteria</taxon>
        <taxon>Bacillati</taxon>
        <taxon>Bacillota</taxon>
        <taxon>Bacilli</taxon>
        <taxon>Lactobacillales</taxon>
        <taxon>Aerococcaceae</taxon>
        <taxon>Aerococcus</taxon>
    </lineage>
</organism>
<dbReference type="AlphaFoldDB" id="A0A109REJ7"/>
<dbReference type="Proteomes" id="UP000069912">
    <property type="component" value="Chromosome"/>
</dbReference>
<reference evidence="2 4" key="3">
    <citation type="submission" date="2017-12" db="EMBL/GenBank/DDBJ databases">
        <title>Phylogenetic diversity of female urinary microbiome.</title>
        <authorList>
            <person name="Thomas-White K."/>
            <person name="Wolfe A.J."/>
        </authorList>
    </citation>
    <scope>NUCLEOTIDE SEQUENCE [LARGE SCALE GENOMIC DNA]</scope>
    <source>
        <strain evidence="2 4">UMB0139</strain>
    </source>
</reference>
<reference evidence="3" key="2">
    <citation type="submission" date="2016-01" db="EMBL/GenBank/DDBJ databases">
        <title>Six Aerococcus type strain genome sequencing and assembly using PacBio and Illumina Hiseq.</title>
        <authorList>
            <person name="Carkaci D."/>
            <person name="Dargis R."/>
            <person name="Nielsen X.C."/>
            <person name="Skovgaard O."/>
            <person name="Fuursted K."/>
            <person name="Christensen J.J."/>
        </authorList>
    </citation>
    <scope>NUCLEOTIDE SEQUENCE [LARGE SCALE GENOMIC DNA]</scope>
    <source>
        <strain evidence="3">CCUG43001</strain>
    </source>
</reference>
<accession>A0A109REJ7</accession>
<evidence type="ECO:0000313" key="4">
    <source>
        <dbReference type="Proteomes" id="UP000234239"/>
    </source>
</evidence>
<dbReference type="EMBL" id="CP014160">
    <property type="protein sequence ID" value="AMB93520.1"/>
    <property type="molecule type" value="Genomic_DNA"/>
</dbReference>
<dbReference type="Proteomes" id="UP000234239">
    <property type="component" value="Unassembled WGS sequence"/>
</dbReference>
<dbReference type="KEGG" id="asan:AWM72_01545"/>
<evidence type="ECO:0000313" key="3">
    <source>
        <dbReference type="Proteomes" id="UP000069912"/>
    </source>
</evidence>
<evidence type="ECO:0000313" key="2">
    <source>
        <dbReference type="EMBL" id="PKZ21751.1"/>
    </source>
</evidence>
<keyword evidence="3" id="KW-1185">Reference proteome</keyword>
<proteinExistence type="predicted"/>
<dbReference type="EMBL" id="PKGY01000003">
    <property type="protein sequence ID" value="PKZ21751.1"/>
    <property type="molecule type" value="Genomic_DNA"/>
</dbReference>